<accession>D2V3L2</accession>
<dbReference type="InterPro" id="IPR008271">
    <property type="entry name" value="Ser/Thr_kinase_AS"/>
</dbReference>
<dbReference type="Proteomes" id="UP000006671">
    <property type="component" value="Unassembled WGS sequence"/>
</dbReference>
<dbReference type="Pfam" id="PF00069">
    <property type="entry name" value="Pkinase"/>
    <property type="match status" value="1"/>
</dbReference>
<dbReference type="PROSITE" id="PS50011">
    <property type="entry name" value="PROTEIN_KINASE_DOM"/>
    <property type="match status" value="1"/>
</dbReference>
<dbReference type="GO" id="GO:0044773">
    <property type="term" value="P:mitotic DNA damage checkpoint signaling"/>
    <property type="evidence" value="ECO:0007669"/>
    <property type="project" value="TreeGrafter"/>
</dbReference>
<dbReference type="InterPro" id="IPR000719">
    <property type="entry name" value="Prot_kinase_dom"/>
</dbReference>
<dbReference type="CDD" id="cd00180">
    <property type="entry name" value="PKc"/>
    <property type="match status" value="1"/>
</dbReference>
<dbReference type="VEuPathDB" id="AmoebaDB:NAEGRDRAFT_46413"/>
<evidence type="ECO:0000259" key="1">
    <source>
        <dbReference type="PROSITE" id="PS50011"/>
    </source>
</evidence>
<dbReference type="GO" id="GO:0005524">
    <property type="term" value="F:ATP binding"/>
    <property type="evidence" value="ECO:0007669"/>
    <property type="project" value="InterPro"/>
</dbReference>
<dbReference type="SMART" id="SM00220">
    <property type="entry name" value="S_TKc"/>
    <property type="match status" value="1"/>
</dbReference>
<feature type="domain" description="Protein kinase" evidence="1">
    <location>
        <begin position="1"/>
        <end position="235"/>
    </location>
</feature>
<dbReference type="KEGG" id="ngr:NAEGRDRAFT_46413"/>
<name>D2V3L2_NAEGR</name>
<dbReference type="AlphaFoldDB" id="D2V3L2"/>
<dbReference type="Gene3D" id="1.10.510.10">
    <property type="entry name" value="Transferase(Phosphotransferase) domain 1"/>
    <property type="match status" value="1"/>
</dbReference>
<dbReference type="PANTHER" id="PTHR44167:SF24">
    <property type="entry name" value="SERINE_THREONINE-PROTEIN KINASE CHK2"/>
    <property type="match status" value="1"/>
</dbReference>
<evidence type="ECO:0000313" key="3">
    <source>
        <dbReference type="Proteomes" id="UP000006671"/>
    </source>
</evidence>
<dbReference type="SUPFAM" id="SSF56112">
    <property type="entry name" value="Protein kinase-like (PK-like)"/>
    <property type="match status" value="1"/>
</dbReference>
<organism evidence="3">
    <name type="scientific">Naegleria gruberi</name>
    <name type="common">Amoeba</name>
    <dbReference type="NCBI Taxonomy" id="5762"/>
    <lineage>
        <taxon>Eukaryota</taxon>
        <taxon>Discoba</taxon>
        <taxon>Heterolobosea</taxon>
        <taxon>Tetramitia</taxon>
        <taxon>Eutetramitia</taxon>
        <taxon>Vahlkampfiidae</taxon>
        <taxon>Naegleria</taxon>
    </lineage>
</organism>
<proteinExistence type="predicted"/>
<protein>
    <submittedName>
        <fullName evidence="2">Predicted protein</fullName>
    </submittedName>
</protein>
<dbReference type="PANTHER" id="PTHR44167">
    <property type="entry name" value="OVARIAN-SPECIFIC SERINE/THREONINE-PROTEIN KINASE LOK-RELATED"/>
    <property type="match status" value="1"/>
</dbReference>
<dbReference type="InParanoid" id="D2V3L2"/>
<dbReference type="OrthoDB" id="4062651at2759"/>
<dbReference type="GeneID" id="8852510"/>
<dbReference type="EMBL" id="GG738850">
    <property type="protein sequence ID" value="EFC48657.1"/>
    <property type="molecule type" value="Genomic_DNA"/>
</dbReference>
<reference evidence="2 3" key="1">
    <citation type="journal article" date="2010" name="Cell">
        <title>The genome of Naegleria gruberi illuminates early eukaryotic versatility.</title>
        <authorList>
            <person name="Fritz-Laylin L.K."/>
            <person name="Prochnik S.E."/>
            <person name="Ginger M.L."/>
            <person name="Dacks J.B."/>
            <person name="Carpenter M.L."/>
            <person name="Field M.C."/>
            <person name="Kuo A."/>
            <person name="Paredez A."/>
            <person name="Chapman J."/>
            <person name="Pham J."/>
            <person name="Shu S."/>
            <person name="Neupane R."/>
            <person name="Cipriano M."/>
            <person name="Mancuso J."/>
            <person name="Tu H."/>
            <person name="Salamov A."/>
            <person name="Lindquist E."/>
            <person name="Shapiro H."/>
            <person name="Lucas S."/>
            <person name="Grigoriev I.V."/>
            <person name="Cande W.Z."/>
            <person name="Fulton C."/>
            <person name="Rokhsar D.S."/>
            <person name="Dawson S.C."/>
        </authorList>
    </citation>
    <scope>NUCLEOTIDE SEQUENCE [LARGE SCALE GENOMIC DNA]</scope>
    <source>
        <strain evidence="2 3">NEG-M</strain>
    </source>
</reference>
<sequence length="490" mass="57192">MYNDVKKSIVDIKRIIILSKNFVALEMKYYKFGDLRNLVSPKLALPLSTHISRKILKDVSKGLLKLKENNIVHCDVKLENIFIEKLDQQEARIRVILGDFGVSTFGTDDETHLKGTMKYLSPEAQYEHDYSSKSDVYALGVVMKCLTQNDPHVNREFLDKMTHPIKGERYDIEDVRKNLDDIILIKRHPIDVLSTINDECEIIGTSIVLNGFRYSATEYLEITNLQTGETSMRYFNEYIKLANWCRSRDSDMFNASDYCGALFIFQNSKNVIILFQSAYDKGFAVFNLNFALTQIIVYPTYFPNTILDMKVQEETVSIKTKEEDGDEEWVEYPHPWWNSEMRETIFSNEDDNYNENSDYTYRHQVEKLETYLTTSHDEPPKSFADELKLFSNFPYKIEKLEKETSYGVNIYSFPLENCFAGVCILSKRYKIFEYVVNNVNVDHFSDPAFHQALERKKAVVAWEFLSDYIVMISNVQKMTQIAETNETLIF</sequence>
<dbReference type="InterPro" id="IPR011009">
    <property type="entry name" value="Kinase-like_dom_sf"/>
</dbReference>
<dbReference type="GO" id="GO:0005634">
    <property type="term" value="C:nucleus"/>
    <property type="evidence" value="ECO:0007669"/>
    <property type="project" value="TreeGrafter"/>
</dbReference>
<dbReference type="GO" id="GO:0004674">
    <property type="term" value="F:protein serine/threonine kinase activity"/>
    <property type="evidence" value="ECO:0007669"/>
    <property type="project" value="TreeGrafter"/>
</dbReference>
<dbReference type="PROSITE" id="PS00108">
    <property type="entry name" value="PROTEIN_KINASE_ST"/>
    <property type="match status" value="1"/>
</dbReference>
<keyword evidence="3" id="KW-1185">Reference proteome</keyword>
<gene>
    <name evidence="2" type="ORF">NAEGRDRAFT_46413</name>
</gene>
<dbReference type="RefSeq" id="XP_002681401.1">
    <property type="nucleotide sequence ID" value="XM_002681355.1"/>
</dbReference>
<evidence type="ECO:0000313" key="2">
    <source>
        <dbReference type="EMBL" id="EFC48657.1"/>
    </source>
</evidence>